<reference evidence="11 12" key="1">
    <citation type="submission" date="2017-09" db="EMBL/GenBank/DDBJ databases">
        <title>Large-scale bioinformatics analysis of Bacillus genomes uncovers conserved roles of natural products in bacterial physiology.</title>
        <authorList>
            <consortium name="Agbiome Team Llc"/>
            <person name="Bleich R.M."/>
            <person name="Grubbs K.J."/>
            <person name="Santa Maria K.C."/>
            <person name="Allen S.E."/>
            <person name="Farag S."/>
            <person name="Shank E.A."/>
            <person name="Bowers A."/>
        </authorList>
    </citation>
    <scope>NUCLEOTIDE SEQUENCE [LARGE SCALE GENOMIC DNA]</scope>
    <source>
        <strain evidence="11 12">AFS094862</strain>
    </source>
</reference>
<feature type="domain" description="Cry1Ac-like" evidence="10">
    <location>
        <begin position="1081"/>
        <end position="1158"/>
    </location>
</feature>
<feature type="domain" description="Pesticidal crystal protein Cry" evidence="9">
    <location>
        <begin position="910"/>
        <end position="961"/>
    </location>
</feature>
<dbReference type="InterPro" id="IPR005639">
    <property type="entry name" value="Pest_crys_dom_I"/>
</dbReference>
<keyword evidence="4" id="KW-0843">Virulence</keyword>
<dbReference type="GO" id="GO:0030435">
    <property type="term" value="P:sporulation resulting in formation of a cellular spore"/>
    <property type="evidence" value="ECO:0007669"/>
    <property type="project" value="UniProtKB-KW"/>
</dbReference>
<dbReference type="InterPro" id="IPR036716">
    <property type="entry name" value="Pest_crys_N_sf"/>
</dbReference>
<dbReference type="SUPFAM" id="SSF56849">
    <property type="entry name" value="delta-Endotoxin (insectocide), N-terminal domain"/>
    <property type="match status" value="1"/>
</dbReference>
<keyword evidence="3" id="KW-0749">Sporulation</keyword>
<dbReference type="Gene3D" id="2.60.120.260">
    <property type="entry name" value="Galactose-binding domain-like"/>
    <property type="match status" value="2"/>
</dbReference>
<dbReference type="InterPro" id="IPR008979">
    <property type="entry name" value="Galactose-bd-like_sf"/>
</dbReference>
<evidence type="ECO:0000313" key="12">
    <source>
        <dbReference type="Proteomes" id="UP000225320"/>
    </source>
</evidence>
<dbReference type="GO" id="GO:0001907">
    <property type="term" value="P:symbiont-mediated killing of host cell"/>
    <property type="evidence" value="ECO:0007669"/>
    <property type="project" value="InterPro"/>
</dbReference>
<dbReference type="Pfam" id="PF03945">
    <property type="entry name" value="Endotoxin_N"/>
    <property type="match status" value="1"/>
</dbReference>
<dbReference type="InterPro" id="IPR001178">
    <property type="entry name" value="Pest_cryst_dom_II"/>
</dbReference>
<protein>
    <recommendedName>
        <fullName evidence="5">Crystaline entomocidal protoxin</fullName>
    </recommendedName>
</protein>
<dbReference type="Pfam" id="PF03944">
    <property type="entry name" value="Endotoxin_C"/>
    <property type="match status" value="1"/>
</dbReference>
<dbReference type="GO" id="GO:0090729">
    <property type="term" value="F:toxin activity"/>
    <property type="evidence" value="ECO:0007669"/>
    <property type="project" value="UniProtKB-KW"/>
</dbReference>
<keyword evidence="2" id="KW-0800">Toxin</keyword>
<dbReference type="InterPro" id="IPR048645">
    <property type="entry name" value="Cry1Ac-like_dom-VII"/>
</dbReference>
<feature type="domain" description="Pesticidal crystal protein" evidence="6">
    <location>
        <begin position="327"/>
        <end position="407"/>
    </location>
</feature>
<dbReference type="AlphaFoldDB" id="A0A2B7UUQ2"/>
<dbReference type="InterPro" id="IPR041587">
    <property type="entry name" value="Cry_V"/>
</dbReference>
<evidence type="ECO:0000259" key="6">
    <source>
        <dbReference type="Pfam" id="PF00555"/>
    </source>
</evidence>
<feature type="domain" description="Pesticidal crystal protein" evidence="8">
    <location>
        <begin position="85"/>
        <end position="282"/>
    </location>
</feature>
<evidence type="ECO:0000259" key="10">
    <source>
        <dbReference type="Pfam" id="PF21463"/>
    </source>
</evidence>
<feature type="domain" description="Pesticidal crystal protein Cry" evidence="9">
    <location>
        <begin position="738"/>
        <end position="868"/>
    </location>
</feature>
<evidence type="ECO:0000256" key="5">
    <source>
        <dbReference type="ARBA" id="ARBA00029653"/>
    </source>
</evidence>
<dbReference type="PANTHER" id="PTHR37003">
    <property type="entry name" value="ENDOTOXIN_N DOMAIN-CONTAINING PROTEIN-RELATED"/>
    <property type="match status" value="1"/>
</dbReference>
<feature type="domain" description="Pesticidal crystal protein" evidence="7">
    <location>
        <begin position="523"/>
        <end position="658"/>
    </location>
</feature>
<evidence type="ECO:0000256" key="4">
    <source>
        <dbReference type="ARBA" id="ARBA00023026"/>
    </source>
</evidence>
<evidence type="ECO:0000256" key="1">
    <source>
        <dbReference type="ARBA" id="ARBA00007819"/>
    </source>
</evidence>
<evidence type="ECO:0000259" key="9">
    <source>
        <dbReference type="Pfam" id="PF17997"/>
    </source>
</evidence>
<dbReference type="Gene3D" id="1.20.190.10">
    <property type="entry name" value="Pesticidal crystal protein, N-terminal domain"/>
    <property type="match status" value="1"/>
</dbReference>
<dbReference type="SUPFAM" id="SSF51096">
    <property type="entry name" value="delta-Endotoxin (insectocide), middle domain"/>
    <property type="match status" value="1"/>
</dbReference>
<dbReference type="SUPFAM" id="SSF49785">
    <property type="entry name" value="Galactose-binding domain-like"/>
    <property type="match status" value="1"/>
</dbReference>
<evidence type="ECO:0000313" key="11">
    <source>
        <dbReference type="EMBL" id="PGG78623.1"/>
    </source>
</evidence>
<comment type="similarity">
    <text evidence="1">Belongs to the delta endotoxin family.</text>
</comment>
<sequence>MGGLLMNQNYNNNEYEIMDNGVQCCTPRYPLAQAPGSELQSMNYQDVTETSIGREYQAVQQVNVGEAVSAALGILTTILKAANPILGTAAGVISSIFGFLWKRFGTDPQSQWKQFMEAVEYLVSQKITDAVRSKAVSELEGVQRAVELYQEAANAWNMNPDDAAAKERIRRQYTSTNTVIEFAMPSFRVGGFEVPLLTVYAQAANLHLLLLRDAVKFGAGWGFSPTEVEDNYTRLQARTAEYTNHCTNTYDKGLKQAYDLAPNPTDYNKYPYLNPYSKDPIYGKYYTAPVDWNLFNDFRRDMTLMVLDIVAVWPTYNPRLYNNPNGVQIQLSREVYSTVYGRAWSNNSTVDAIESTLVRPPHLVTELTKLTFDERNLYEAETVPVAFRRVANTLHNVGSSTTWEQSFSATSVGSLKAVHNVAATDIGNLALSLGAVPLGFSFYNKNDQHLTTVGYSGGWWNGIPKDEGSNQNSHHLSYVAALETQSTAGWWPYTYPVPLLGEWGFGWLHNSLTPTNEILSDKITQIPAVKAFNIQGNGKVTKGPGSTGGDLIALPAPSGQINIYLKETSTKNYRVRLRYAATTDGQLRVALVRNGGAVRWFENIKYVTTGASENSLAYNQFKYVDIFTSDFSNINSLVFINQSGGTILINQIEFIPIEGSLEVFEAEQDLENARKAVNALFTGAAKDVLKLNVTDYAVDQAANLVECVSDEMHPKEKMILLDQVKFAKRLSQTRNLLNYGDFESDDWSGANGWKTSNHVHVAADNPIFKGRYLHMPGATSSQLSSNVYPTYAYQKVDESKLKSYTRYLVRGFIGNSKDLELLVERYGKDVYVEMDVPNDIQYALPMNECGGFDRCGHVSYQAASHHTCTCKNTAQMDTDCQCKDKVNRTAPGVYTNTVPGSAMYTNGYHSHKSCGCKDSHVFSYHIDTGCVDQEENLGLWFALKIASENGVAKIDNLEIIEAQPLTGEALARVKKREHKWKQEMAQKRLHTEKAVQAARDAIQRLFTSPKLNRLKFETLLQQILNADALVQKISYVYHSFLIGAMPTVPGMNNEIYQKLSAAIAQARALYEQRNLVRNGTFSSGTGSWHVSDGVEVQPLQNTFVLVLSEWSDEASQDRRIDPERGYVLRVTARKEGAGKGTVTISDCADYTEKLTFTSCDYNTVGSQTMTSGTLSGFVTKTLEIFPDTDRIRIDIGETEGTFKIESVELICMEQMEDHMYDMAGNVEASIPPLVPPMN</sequence>
<dbReference type="InterPro" id="IPR038979">
    <property type="entry name" value="Pest_crys"/>
</dbReference>
<dbReference type="CDD" id="cd04085">
    <property type="entry name" value="delta_endotoxin_C"/>
    <property type="match status" value="1"/>
</dbReference>
<evidence type="ECO:0000259" key="7">
    <source>
        <dbReference type="Pfam" id="PF03944"/>
    </source>
</evidence>
<dbReference type="Pfam" id="PF21463">
    <property type="entry name" value="Cry1Ac_dom-VII"/>
    <property type="match status" value="1"/>
</dbReference>
<evidence type="ECO:0000259" key="8">
    <source>
        <dbReference type="Pfam" id="PF03945"/>
    </source>
</evidence>
<dbReference type="GO" id="GO:0005102">
    <property type="term" value="F:signaling receptor binding"/>
    <property type="evidence" value="ECO:0007669"/>
    <property type="project" value="InterPro"/>
</dbReference>
<dbReference type="Proteomes" id="UP000225320">
    <property type="component" value="Unassembled WGS sequence"/>
</dbReference>
<dbReference type="PANTHER" id="PTHR37003:SF2">
    <property type="entry name" value="PESTICIDAL CRYSTAL PROTEIN N-TERMINAL DOMAIN-CONTAINING PROTEIN"/>
    <property type="match status" value="1"/>
</dbReference>
<organism evidence="11 12">
    <name type="scientific">Bacillus toyonensis</name>
    <dbReference type="NCBI Taxonomy" id="155322"/>
    <lineage>
        <taxon>Bacteria</taxon>
        <taxon>Bacillati</taxon>
        <taxon>Bacillota</taxon>
        <taxon>Bacilli</taxon>
        <taxon>Bacillales</taxon>
        <taxon>Bacillaceae</taxon>
        <taxon>Bacillus</taxon>
        <taxon>Bacillus cereus group</taxon>
    </lineage>
</organism>
<gene>
    <name evidence="11" type="ORF">CON73_31430</name>
</gene>
<dbReference type="Pfam" id="PF17997">
    <property type="entry name" value="Cry1Ac_D5"/>
    <property type="match status" value="2"/>
</dbReference>
<accession>A0A2B7UUQ2</accession>
<evidence type="ECO:0000256" key="3">
    <source>
        <dbReference type="ARBA" id="ARBA00022969"/>
    </source>
</evidence>
<dbReference type="Pfam" id="PF00555">
    <property type="entry name" value="Endotoxin_M"/>
    <property type="match status" value="1"/>
</dbReference>
<dbReference type="InterPro" id="IPR005638">
    <property type="entry name" value="Pest_crys_dom-III"/>
</dbReference>
<dbReference type="Gene3D" id="2.100.10.10">
    <property type="entry name" value="Pesticidal crystal protein, central domain"/>
    <property type="match status" value="1"/>
</dbReference>
<comment type="caution">
    <text evidence="11">The sequence shown here is derived from an EMBL/GenBank/DDBJ whole genome shotgun (WGS) entry which is preliminary data.</text>
</comment>
<name>A0A2B7UUQ2_9BACI</name>
<evidence type="ECO:0000256" key="2">
    <source>
        <dbReference type="ARBA" id="ARBA00022656"/>
    </source>
</evidence>
<dbReference type="EMBL" id="NVOI01000204">
    <property type="protein sequence ID" value="PGG78623.1"/>
    <property type="molecule type" value="Genomic_DNA"/>
</dbReference>
<dbReference type="InterPro" id="IPR036399">
    <property type="entry name" value="Pest_cryst_cen_dom_sf"/>
</dbReference>
<proteinExistence type="inferred from homology"/>